<keyword evidence="3" id="KW-1185">Reference proteome</keyword>
<accession>A0A0C3K3T4</accession>
<reference evidence="2 3" key="1">
    <citation type="submission" date="2014-04" db="EMBL/GenBank/DDBJ databases">
        <authorList>
            <consortium name="DOE Joint Genome Institute"/>
            <person name="Kuo A."/>
            <person name="Kohler A."/>
            <person name="Costa M.D."/>
            <person name="Nagy L.G."/>
            <person name="Floudas D."/>
            <person name="Copeland A."/>
            <person name="Barry K.W."/>
            <person name="Cichocki N."/>
            <person name="Veneault-Fourrey C."/>
            <person name="LaButti K."/>
            <person name="Lindquist E.A."/>
            <person name="Lipzen A."/>
            <person name="Lundell T."/>
            <person name="Morin E."/>
            <person name="Murat C."/>
            <person name="Sun H."/>
            <person name="Tunlid A."/>
            <person name="Henrissat B."/>
            <person name="Grigoriev I.V."/>
            <person name="Hibbett D.S."/>
            <person name="Martin F."/>
            <person name="Nordberg H.P."/>
            <person name="Cantor M.N."/>
            <person name="Hua S.X."/>
        </authorList>
    </citation>
    <scope>NUCLEOTIDE SEQUENCE [LARGE SCALE GENOMIC DNA]</scope>
    <source>
        <strain evidence="2 3">Marx 270</strain>
    </source>
</reference>
<evidence type="ECO:0000256" key="1">
    <source>
        <dbReference type="SAM" id="MobiDB-lite"/>
    </source>
</evidence>
<gene>
    <name evidence="2" type="ORF">M404DRAFT_26417</name>
</gene>
<feature type="region of interest" description="Disordered" evidence="1">
    <location>
        <begin position="68"/>
        <end position="108"/>
    </location>
</feature>
<reference evidence="3" key="2">
    <citation type="submission" date="2015-01" db="EMBL/GenBank/DDBJ databases">
        <title>Evolutionary Origins and Diversification of the Mycorrhizal Mutualists.</title>
        <authorList>
            <consortium name="DOE Joint Genome Institute"/>
            <consortium name="Mycorrhizal Genomics Consortium"/>
            <person name="Kohler A."/>
            <person name="Kuo A."/>
            <person name="Nagy L.G."/>
            <person name="Floudas D."/>
            <person name="Copeland A."/>
            <person name="Barry K.W."/>
            <person name="Cichocki N."/>
            <person name="Veneault-Fourrey C."/>
            <person name="LaButti K."/>
            <person name="Lindquist E.A."/>
            <person name="Lipzen A."/>
            <person name="Lundell T."/>
            <person name="Morin E."/>
            <person name="Murat C."/>
            <person name="Riley R."/>
            <person name="Ohm R."/>
            <person name="Sun H."/>
            <person name="Tunlid A."/>
            <person name="Henrissat B."/>
            <person name="Grigoriev I.V."/>
            <person name="Hibbett D.S."/>
            <person name="Martin F."/>
        </authorList>
    </citation>
    <scope>NUCLEOTIDE SEQUENCE [LARGE SCALE GENOMIC DNA]</scope>
    <source>
        <strain evidence="3">Marx 270</strain>
    </source>
</reference>
<dbReference type="HOGENOM" id="CLU_1897055_0_0_1"/>
<dbReference type="EMBL" id="KN831972">
    <property type="protein sequence ID" value="KIO04207.1"/>
    <property type="molecule type" value="Genomic_DNA"/>
</dbReference>
<protein>
    <submittedName>
        <fullName evidence="2">Uncharacterized protein</fullName>
    </submittedName>
</protein>
<sequence length="134" mass="14195">MQTIPIPVTQVRSEPEDEAMSHQIMIASPKISLPPQTLKVTKAKPKQRKETPPALDGMKIVRTATSPCAGTNQRQHTACETNKDTSSTRTVESSAGTSNAPGAAQANSTVTNAQAVVTQSMARKTALTANPLEE</sequence>
<evidence type="ECO:0000313" key="2">
    <source>
        <dbReference type="EMBL" id="KIO04207.1"/>
    </source>
</evidence>
<evidence type="ECO:0000313" key="3">
    <source>
        <dbReference type="Proteomes" id="UP000054217"/>
    </source>
</evidence>
<dbReference type="AlphaFoldDB" id="A0A0C3K3T4"/>
<dbReference type="InParanoid" id="A0A0C3K3T4"/>
<dbReference type="Proteomes" id="UP000054217">
    <property type="component" value="Unassembled WGS sequence"/>
</dbReference>
<organism evidence="2 3">
    <name type="scientific">Pisolithus tinctorius Marx 270</name>
    <dbReference type="NCBI Taxonomy" id="870435"/>
    <lineage>
        <taxon>Eukaryota</taxon>
        <taxon>Fungi</taxon>
        <taxon>Dikarya</taxon>
        <taxon>Basidiomycota</taxon>
        <taxon>Agaricomycotina</taxon>
        <taxon>Agaricomycetes</taxon>
        <taxon>Agaricomycetidae</taxon>
        <taxon>Boletales</taxon>
        <taxon>Sclerodermatineae</taxon>
        <taxon>Pisolithaceae</taxon>
        <taxon>Pisolithus</taxon>
    </lineage>
</organism>
<proteinExistence type="predicted"/>
<name>A0A0C3K3T4_PISTI</name>